<sequence length="144" mass="15207">MAIRPSPLLLLLILLLLLLLVFADAVALSVADPDPPSSSAPTPAPWTDPISRKLGRHEFVVPSPGIVHSSMSSSSAIDWNGEATVVTRAQSQDSLLLHHHKKVDKSVAGGGVILGGLGTTFLVAVFCYIRATRRHKAETTDAPA</sequence>
<evidence type="ECO:0000313" key="1">
    <source>
        <dbReference type="EMBL" id="KAI4302692.1"/>
    </source>
</evidence>
<dbReference type="EMBL" id="CM042891">
    <property type="protein sequence ID" value="KAI4302692.1"/>
    <property type="molecule type" value="Genomic_DNA"/>
</dbReference>
<name>A0ACB9L001_9MYRT</name>
<protein>
    <submittedName>
        <fullName evidence="1">Uncharacterized protein</fullName>
    </submittedName>
</protein>
<dbReference type="Proteomes" id="UP001057402">
    <property type="component" value="Chromosome 12"/>
</dbReference>
<evidence type="ECO:0000313" key="2">
    <source>
        <dbReference type="Proteomes" id="UP001057402"/>
    </source>
</evidence>
<keyword evidence="2" id="KW-1185">Reference proteome</keyword>
<comment type="caution">
    <text evidence="1">The sequence shown here is derived from an EMBL/GenBank/DDBJ whole genome shotgun (WGS) entry which is preliminary data.</text>
</comment>
<accession>A0ACB9L001</accession>
<organism evidence="1 2">
    <name type="scientific">Melastoma candidum</name>
    <dbReference type="NCBI Taxonomy" id="119954"/>
    <lineage>
        <taxon>Eukaryota</taxon>
        <taxon>Viridiplantae</taxon>
        <taxon>Streptophyta</taxon>
        <taxon>Embryophyta</taxon>
        <taxon>Tracheophyta</taxon>
        <taxon>Spermatophyta</taxon>
        <taxon>Magnoliopsida</taxon>
        <taxon>eudicotyledons</taxon>
        <taxon>Gunneridae</taxon>
        <taxon>Pentapetalae</taxon>
        <taxon>rosids</taxon>
        <taxon>malvids</taxon>
        <taxon>Myrtales</taxon>
        <taxon>Melastomataceae</taxon>
        <taxon>Melastomatoideae</taxon>
        <taxon>Melastomateae</taxon>
        <taxon>Melastoma</taxon>
    </lineage>
</organism>
<gene>
    <name evidence="1" type="ORF">MLD38_038411</name>
</gene>
<reference evidence="2" key="1">
    <citation type="journal article" date="2023" name="Front. Plant Sci.">
        <title>Chromosomal-level genome assembly of Melastoma candidum provides insights into trichome evolution.</title>
        <authorList>
            <person name="Zhong Y."/>
            <person name="Wu W."/>
            <person name="Sun C."/>
            <person name="Zou P."/>
            <person name="Liu Y."/>
            <person name="Dai S."/>
            <person name="Zhou R."/>
        </authorList>
    </citation>
    <scope>NUCLEOTIDE SEQUENCE [LARGE SCALE GENOMIC DNA]</scope>
</reference>
<proteinExistence type="predicted"/>